<name>A0ABP4TE67_9ACTN</name>
<accession>A0ABP4TE67</accession>
<gene>
    <name evidence="8" type="ORF">GCM10009765_40180</name>
</gene>
<keyword evidence="3 6" id="KW-0812">Transmembrane</keyword>
<evidence type="ECO:0000313" key="8">
    <source>
        <dbReference type="EMBL" id="GAA1686638.1"/>
    </source>
</evidence>
<evidence type="ECO:0000256" key="1">
    <source>
        <dbReference type="ARBA" id="ARBA00004651"/>
    </source>
</evidence>
<organism evidence="8 9">
    <name type="scientific">Fodinicola feengrottensis</name>
    <dbReference type="NCBI Taxonomy" id="435914"/>
    <lineage>
        <taxon>Bacteria</taxon>
        <taxon>Bacillati</taxon>
        <taxon>Actinomycetota</taxon>
        <taxon>Actinomycetes</taxon>
        <taxon>Mycobacteriales</taxon>
        <taxon>Fodinicola</taxon>
    </lineage>
</organism>
<evidence type="ECO:0000256" key="3">
    <source>
        <dbReference type="ARBA" id="ARBA00022692"/>
    </source>
</evidence>
<evidence type="ECO:0000313" key="9">
    <source>
        <dbReference type="Proteomes" id="UP001500618"/>
    </source>
</evidence>
<evidence type="ECO:0000256" key="2">
    <source>
        <dbReference type="ARBA" id="ARBA00022475"/>
    </source>
</evidence>
<dbReference type="RefSeq" id="WP_163570402.1">
    <property type="nucleotide sequence ID" value="NZ_BAAANY010000014.1"/>
</dbReference>
<proteinExistence type="predicted"/>
<feature type="transmembrane region" description="Helical" evidence="6">
    <location>
        <begin position="107"/>
        <end position="128"/>
    </location>
</feature>
<evidence type="ECO:0000259" key="7">
    <source>
        <dbReference type="Pfam" id="PF00482"/>
    </source>
</evidence>
<keyword evidence="2" id="KW-1003">Cell membrane</keyword>
<dbReference type="Proteomes" id="UP001500618">
    <property type="component" value="Unassembled WGS sequence"/>
</dbReference>
<reference evidence="9" key="1">
    <citation type="journal article" date="2019" name="Int. J. Syst. Evol. Microbiol.">
        <title>The Global Catalogue of Microorganisms (GCM) 10K type strain sequencing project: providing services to taxonomists for standard genome sequencing and annotation.</title>
        <authorList>
            <consortium name="The Broad Institute Genomics Platform"/>
            <consortium name="The Broad Institute Genome Sequencing Center for Infectious Disease"/>
            <person name="Wu L."/>
            <person name="Ma J."/>
        </authorList>
    </citation>
    <scope>NUCLEOTIDE SEQUENCE [LARGE SCALE GENOMIC DNA]</scope>
    <source>
        <strain evidence="9">JCM 14718</strain>
    </source>
</reference>
<sequence>MSFTTLGMVLGFFGGVGLVVAGTGVPLLRRVRLADRLTPYLRDAPKPSRLLAGRTPSLGALGRLARPVLVEMAGIADRLVGGSRSVRRRQLALGVPVNVEEFRIEQVLWAGAGALLGAFSGVLLGSLAGEVSMVAVLLVAFSAALAGFLGRDWWLSAQVHRRTELILAEFPVIADLLALAVTAGEAPAPALERVCRMCRGELSAELSRALAEARAGASLPAALEAVAQRTTIDALSRFVDGILVALERGTPLAAVLRAQAADVREARKRALLATGGRREIAMLVPVVFLILPVTVLFALYPGLVSITLLTR</sequence>
<dbReference type="Pfam" id="PF00482">
    <property type="entry name" value="T2SSF"/>
    <property type="match status" value="1"/>
</dbReference>
<feature type="domain" description="Type II secretion system protein GspF" evidence="7">
    <location>
        <begin position="174"/>
        <end position="298"/>
    </location>
</feature>
<feature type="transmembrane region" description="Helical" evidence="6">
    <location>
        <begin position="280"/>
        <end position="300"/>
    </location>
</feature>
<feature type="transmembrane region" description="Helical" evidence="6">
    <location>
        <begin position="134"/>
        <end position="154"/>
    </location>
</feature>
<dbReference type="PANTHER" id="PTHR35007">
    <property type="entry name" value="INTEGRAL MEMBRANE PROTEIN-RELATED"/>
    <property type="match status" value="1"/>
</dbReference>
<keyword evidence="9" id="KW-1185">Reference proteome</keyword>
<evidence type="ECO:0000256" key="6">
    <source>
        <dbReference type="SAM" id="Phobius"/>
    </source>
</evidence>
<comment type="caution">
    <text evidence="8">The sequence shown here is derived from an EMBL/GenBank/DDBJ whole genome shotgun (WGS) entry which is preliminary data.</text>
</comment>
<comment type="subcellular location">
    <subcellularLocation>
        <location evidence="1">Cell membrane</location>
        <topology evidence="1">Multi-pass membrane protein</topology>
    </subcellularLocation>
</comment>
<evidence type="ECO:0000256" key="5">
    <source>
        <dbReference type="ARBA" id="ARBA00023136"/>
    </source>
</evidence>
<keyword evidence="5 6" id="KW-0472">Membrane</keyword>
<dbReference type="InterPro" id="IPR018076">
    <property type="entry name" value="T2SS_GspF_dom"/>
</dbReference>
<dbReference type="PANTHER" id="PTHR35007:SF2">
    <property type="entry name" value="PILUS ASSEMBLE PROTEIN"/>
    <property type="match status" value="1"/>
</dbReference>
<dbReference type="EMBL" id="BAAANY010000014">
    <property type="protein sequence ID" value="GAA1686638.1"/>
    <property type="molecule type" value="Genomic_DNA"/>
</dbReference>
<keyword evidence="4 6" id="KW-1133">Transmembrane helix</keyword>
<evidence type="ECO:0000256" key="4">
    <source>
        <dbReference type="ARBA" id="ARBA00022989"/>
    </source>
</evidence>
<protein>
    <submittedName>
        <fullName evidence="8">Type II secretion system F family protein</fullName>
    </submittedName>
</protein>
<feature type="transmembrane region" description="Helical" evidence="6">
    <location>
        <begin position="6"/>
        <end position="28"/>
    </location>
</feature>